<accession>A0A640KDT8</accession>
<comment type="caution">
    <text evidence="2">The sequence shown here is derived from an EMBL/GenBank/DDBJ whole genome shotgun (WGS) entry which is preliminary data.</text>
</comment>
<feature type="region of interest" description="Disordered" evidence="1">
    <location>
        <begin position="235"/>
        <end position="256"/>
    </location>
</feature>
<feature type="region of interest" description="Disordered" evidence="1">
    <location>
        <begin position="91"/>
        <end position="116"/>
    </location>
</feature>
<organism evidence="2 3">
    <name type="scientific">Leishmania tarentolae</name>
    <name type="common">Sauroleishmania tarentolae</name>
    <dbReference type="NCBI Taxonomy" id="5689"/>
    <lineage>
        <taxon>Eukaryota</taxon>
        <taxon>Discoba</taxon>
        <taxon>Euglenozoa</taxon>
        <taxon>Kinetoplastea</taxon>
        <taxon>Metakinetoplastina</taxon>
        <taxon>Trypanosomatida</taxon>
        <taxon>Trypanosomatidae</taxon>
        <taxon>Leishmaniinae</taxon>
        <taxon>Leishmania</taxon>
        <taxon>lizard Leishmania</taxon>
    </lineage>
</organism>
<name>A0A640KDT8_LEITA</name>
<evidence type="ECO:0000256" key="1">
    <source>
        <dbReference type="SAM" id="MobiDB-lite"/>
    </source>
</evidence>
<keyword evidence="3" id="KW-1185">Reference proteome</keyword>
<dbReference type="Proteomes" id="UP000419144">
    <property type="component" value="Unassembled WGS sequence"/>
</dbReference>
<reference evidence="2" key="1">
    <citation type="submission" date="2019-11" db="EMBL/GenBank/DDBJ databases">
        <title>Leishmania tarentolae CDS.</title>
        <authorList>
            <person name="Goto Y."/>
            <person name="Yamagishi J."/>
        </authorList>
    </citation>
    <scope>NUCLEOTIDE SEQUENCE [LARGE SCALE GENOMIC DNA]</scope>
    <source>
        <strain evidence="2">Parrot Tar II</strain>
    </source>
</reference>
<evidence type="ECO:0000313" key="2">
    <source>
        <dbReference type="EMBL" id="GET87468.1"/>
    </source>
</evidence>
<evidence type="ECO:0000313" key="3">
    <source>
        <dbReference type="Proteomes" id="UP000419144"/>
    </source>
</evidence>
<gene>
    <name evidence="2" type="ORF">LtaPh_1610700</name>
</gene>
<dbReference type="AlphaFoldDB" id="A0A640KDT8"/>
<dbReference type="VEuPathDB" id="TriTrypDB:LtaPh_1610700"/>
<feature type="compositionally biased region" description="Polar residues" evidence="1">
    <location>
        <begin position="91"/>
        <end position="106"/>
    </location>
</feature>
<dbReference type="OrthoDB" id="267484at2759"/>
<feature type="region of interest" description="Disordered" evidence="1">
    <location>
        <begin position="276"/>
        <end position="303"/>
    </location>
</feature>
<feature type="region of interest" description="Disordered" evidence="1">
    <location>
        <begin position="374"/>
        <end position="393"/>
    </location>
</feature>
<proteinExistence type="predicted"/>
<dbReference type="PROSITE" id="PS51257">
    <property type="entry name" value="PROKAR_LIPOPROTEIN"/>
    <property type="match status" value="1"/>
</dbReference>
<feature type="region of interest" description="Disordered" evidence="1">
    <location>
        <begin position="136"/>
        <end position="160"/>
    </location>
</feature>
<protein>
    <submittedName>
        <fullName evidence="2">Uncharacterized protein</fullName>
    </submittedName>
</protein>
<sequence length="493" mass="52373">MTRERADARTGVSVVNSTTSGCATAGQPLYNVVAAAPTSSPRTATIAEVATPVRACTSSLLTGVAKYHSAYQRTQQLRSMKSGPLPSSQMFHFQPSMDTGSLSPQNDRGGEARGNTGTISGTGLLPVAGAGMTLPATAAAGPSEPRRHYHHSGTPLQRCSDGANAGLRNAGGAKGDYGPQRVPRLTRALLDELQRSYAAAADASSRPCDLPINLPLKEALVISWRDAVDHGAHSGNDCSGAPAMLRSPRLPSPARGHRVENVTAVLPSSEWTAAYSMQKPQSPPPQLHATPDAAPMNTRPDSPMVIRPDFTAPAPRERLCRQRYTSSPSPAPVAPPPVMLENHGAVLRAPHPQKLPLMVSPQKAQPRLHRRNLVERPAGKHTTHGSGDTPKSVPAVLQETTFESGEVLKTQPPLAPLEHQRTPVLTSVAIGLAAPPPAPRNPKGNTQGASTETVSVTEGCPMQRSSGQRIRNFFQFFRGRQAQPRRGRAWVAH</sequence>
<dbReference type="EMBL" id="BLBS01000020">
    <property type="protein sequence ID" value="GET87468.1"/>
    <property type="molecule type" value="Genomic_DNA"/>
</dbReference>